<proteinExistence type="inferred from homology"/>
<protein>
    <submittedName>
        <fullName evidence="4">Gfo/Idh/MocA family protein</fullName>
    </submittedName>
</protein>
<dbReference type="Proteomes" id="UP001596012">
    <property type="component" value="Unassembled WGS sequence"/>
</dbReference>
<dbReference type="Gene3D" id="3.30.360.10">
    <property type="entry name" value="Dihydrodipicolinate Reductase, domain 2"/>
    <property type="match status" value="1"/>
</dbReference>
<sequence>MSEHIRLGVIGCGRISQAAHLPAVAKAENVELKAVCDASGTLADAMAGRYGSSAFHSVTDLLGAPVDAVLIAVPDRFHAEVARQALRAGKHVIVEKPLAGSIAEAEELRDLAGSAGLELQVASMKRFDPGVQYAAEAAARIGPLRSVVGWYRVMSQLRAPIEATLFPPLVVDPAVRSRELEYKAAHRAEHLLATHGIHTVDLLRYLAGDYTIHSAVLSNNERDYSWHALGRFRDGAALSLEVTASVHAEWSEGFDLYGDAGHVRLRCPFPFTRQPSSVRVFDETTQTYSEPAFGDSDPYERQLEAFAEAVLLARTAVPTADDGIEALKIVDAIRDATNRTAVRP</sequence>
<reference evidence="5" key="1">
    <citation type="journal article" date="2019" name="Int. J. Syst. Evol. Microbiol.">
        <title>The Global Catalogue of Microorganisms (GCM) 10K type strain sequencing project: providing services to taxonomists for standard genome sequencing and annotation.</title>
        <authorList>
            <consortium name="The Broad Institute Genomics Platform"/>
            <consortium name="The Broad Institute Genome Sequencing Center for Infectious Disease"/>
            <person name="Wu L."/>
            <person name="Ma J."/>
        </authorList>
    </citation>
    <scope>NUCLEOTIDE SEQUENCE [LARGE SCALE GENOMIC DNA]</scope>
    <source>
        <strain evidence="5">DT43</strain>
    </source>
</reference>
<evidence type="ECO:0000313" key="4">
    <source>
        <dbReference type="EMBL" id="MFC4465319.1"/>
    </source>
</evidence>
<evidence type="ECO:0000259" key="3">
    <source>
        <dbReference type="Pfam" id="PF02894"/>
    </source>
</evidence>
<comment type="similarity">
    <text evidence="1">Belongs to the Gfo/Idh/MocA family.</text>
</comment>
<dbReference type="InterPro" id="IPR000683">
    <property type="entry name" value="Gfo/Idh/MocA-like_OxRdtase_N"/>
</dbReference>
<dbReference type="InterPro" id="IPR004104">
    <property type="entry name" value="Gfo/Idh/MocA-like_OxRdtase_C"/>
</dbReference>
<dbReference type="Pfam" id="PF01408">
    <property type="entry name" value="GFO_IDH_MocA"/>
    <property type="match status" value="1"/>
</dbReference>
<feature type="domain" description="Gfo/Idh/MocA-like oxidoreductase C-terminal" evidence="3">
    <location>
        <begin position="192"/>
        <end position="337"/>
    </location>
</feature>
<dbReference type="Gene3D" id="3.40.50.720">
    <property type="entry name" value="NAD(P)-binding Rossmann-like Domain"/>
    <property type="match status" value="1"/>
</dbReference>
<organism evidence="4 5">
    <name type="scientific">Streptomyces xiangluensis</name>
    <dbReference type="NCBI Taxonomy" id="2665720"/>
    <lineage>
        <taxon>Bacteria</taxon>
        <taxon>Bacillati</taxon>
        <taxon>Actinomycetota</taxon>
        <taxon>Actinomycetes</taxon>
        <taxon>Kitasatosporales</taxon>
        <taxon>Streptomycetaceae</taxon>
        <taxon>Streptomyces</taxon>
    </lineage>
</organism>
<dbReference type="EMBL" id="JBHSFG010000020">
    <property type="protein sequence ID" value="MFC4465319.1"/>
    <property type="molecule type" value="Genomic_DNA"/>
</dbReference>
<dbReference type="InterPro" id="IPR051450">
    <property type="entry name" value="Gfo/Idh/MocA_Oxidoreductases"/>
</dbReference>
<dbReference type="Pfam" id="PF02894">
    <property type="entry name" value="GFO_IDH_MocA_C"/>
    <property type="match status" value="1"/>
</dbReference>
<dbReference type="InterPro" id="IPR036291">
    <property type="entry name" value="NAD(P)-bd_dom_sf"/>
</dbReference>
<name>A0ABV8YJ41_9ACTN</name>
<gene>
    <name evidence="4" type="ORF">ACFPH6_12365</name>
</gene>
<dbReference type="SUPFAM" id="SSF51735">
    <property type="entry name" value="NAD(P)-binding Rossmann-fold domains"/>
    <property type="match status" value="1"/>
</dbReference>
<dbReference type="PANTHER" id="PTHR43377">
    <property type="entry name" value="BILIVERDIN REDUCTASE A"/>
    <property type="match status" value="1"/>
</dbReference>
<evidence type="ECO:0000259" key="2">
    <source>
        <dbReference type="Pfam" id="PF01408"/>
    </source>
</evidence>
<feature type="domain" description="Gfo/Idh/MocA-like oxidoreductase N-terminal" evidence="2">
    <location>
        <begin position="5"/>
        <end position="122"/>
    </location>
</feature>
<comment type="caution">
    <text evidence="4">The sequence shown here is derived from an EMBL/GenBank/DDBJ whole genome shotgun (WGS) entry which is preliminary data.</text>
</comment>
<evidence type="ECO:0000313" key="5">
    <source>
        <dbReference type="Proteomes" id="UP001596012"/>
    </source>
</evidence>
<evidence type="ECO:0000256" key="1">
    <source>
        <dbReference type="ARBA" id="ARBA00010928"/>
    </source>
</evidence>
<keyword evidence="5" id="KW-1185">Reference proteome</keyword>
<dbReference type="PANTHER" id="PTHR43377:SF1">
    <property type="entry name" value="BILIVERDIN REDUCTASE A"/>
    <property type="match status" value="1"/>
</dbReference>
<dbReference type="RefSeq" id="WP_386341207.1">
    <property type="nucleotide sequence ID" value="NZ_JBHSFG010000020.1"/>
</dbReference>
<dbReference type="SUPFAM" id="SSF55347">
    <property type="entry name" value="Glyceraldehyde-3-phosphate dehydrogenase-like, C-terminal domain"/>
    <property type="match status" value="1"/>
</dbReference>
<accession>A0ABV8YJ41</accession>